<keyword evidence="10 13" id="KW-0326">Glycosidase</keyword>
<comment type="catalytic activity">
    <reaction evidence="1 13">
        <text>Endohydrolysis of (1-&gt;4)-beta-D-xylosidic linkages in xylans.</text>
        <dbReference type="EC" id="3.2.1.8"/>
    </reaction>
</comment>
<dbReference type="PANTHER" id="PTHR31490:SF35">
    <property type="entry name" value="ENDO-1,4-BETA-XYLANASE"/>
    <property type="match status" value="1"/>
</dbReference>
<organism evidence="17 18">
    <name type="scientific">Crucibulum laeve</name>
    <dbReference type="NCBI Taxonomy" id="68775"/>
    <lineage>
        <taxon>Eukaryota</taxon>
        <taxon>Fungi</taxon>
        <taxon>Dikarya</taxon>
        <taxon>Basidiomycota</taxon>
        <taxon>Agaricomycotina</taxon>
        <taxon>Agaricomycetes</taxon>
        <taxon>Agaricomycetidae</taxon>
        <taxon>Agaricales</taxon>
        <taxon>Agaricineae</taxon>
        <taxon>Nidulariaceae</taxon>
        <taxon>Crucibulum</taxon>
    </lineage>
</organism>
<dbReference type="SUPFAM" id="SSF57180">
    <property type="entry name" value="Cellulose-binding domain"/>
    <property type="match status" value="1"/>
</dbReference>
<keyword evidence="18" id="KW-1185">Reference proteome</keyword>
<evidence type="ECO:0000259" key="15">
    <source>
        <dbReference type="PROSITE" id="PS51164"/>
    </source>
</evidence>
<dbReference type="EC" id="3.2.1.8" evidence="13"/>
<keyword evidence="7 14" id="KW-0732">Signal</keyword>
<name>A0A5C3M6E2_9AGAR</name>
<evidence type="ECO:0000256" key="6">
    <source>
        <dbReference type="ARBA" id="ARBA00022651"/>
    </source>
</evidence>
<dbReference type="InterPro" id="IPR031158">
    <property type="entry name" value="GH10_AS"/>
</dbReference>
<dbReference type="SMART" id="SM00236">
    <property type="entry name" value="fCBD"/>
    <property type="match status" value="1"/>
</dbReference>
<keyword evidence="8 13" id="KW-0378">Hydrolase</keyword>
<dbReference type="GO" id="GO:0005576">
    <property type="term" value="C:extracellular region"/>
    <property type="evidence" value="ECO:0007669"/>
    <property type="project" value="UniProtKB-SubCell"/>
</dbReference>
<evidence type="ECO:0000313" key="18">
    <source>
        <dbReference type="Proteomes" id="UP000308652"/>
    </source>
</evidence>
<dbReference type="Pfam" id="PF00331">
    <property type="entry name" value="Glyco_hydro_10"/>
    <property type="match status" value="2"/>
</dbReference>
<evidence type="ECO:0000256" key="11">
    <source>
        <dbReference type="ARBA" id="ARBA00023326"/>
    </source>
</evidence>
<dbReference type="PROSITE" id="PS51760">
    <property type="entry name" value="GH10_2"/>
    <property type="match status" value="1"/>
</dbReference>
<protein>
    <recommendedName>
        <fullName evidence="13">Beta-xylanase</fullName>
        <ecNumber evidence="13">3.2.1.8</ecNumber>
    </recommendedName>
</protein>
<evidence type="ECO:0000256" key="3">
    <source>
        <dbReference type="ARBA" id="ARBA00004851"/>
    </source>
</evidence>
<comment type="similarity">
    <text evidence="4 13">Belongs to the glycosyl hydrolase 10 (cellulase F) family.</text>
</comment>
<dbReference type="Gene3D" id="3.20.20.80">
    <property type="entry name" value="Glycosidases"/>
    <property type="match status" value="1"/>
</dbReference>
<dbReference type="InterPro" id="IPR001000">
    <property type="entry name" value="GH10_dom"/>
</dbReference>
<feature type="chain" id="PRO_5022791445" description="Beta-xylanase" evidence="14">
    <location>
        <begin position="19"/>
        <end position="416"/>
    </location>
</feature>
<evidence type="ECO:0000256" key="10">
    <source>
        <dbReference type="ARBA" id="ARBA00023295"/>
    </source>
</evidence>
<feature type="domain" description="GH10" evidence="16">
    <location>
        <begin position="76"/>
        <end position="407"/>
    </location>
</feature>
<evidence type="ECO:0000256" key="5">
    <source>
        <dbReference type="ARBA" id="ARBA00022525"/>
    </source>
</evidence>
<dbReference type="InterPro" id="IPR017853">
    <property type="entry name" value="GH"/>
</dbReference>
<evidence type="ECO:0000313" key="17">
    <source>
        <dbReference type="EMBL" id="TFK40447.1"/>
    </source>
</evidence>
<dbReference type="OrthoDB" id="3055998at2759"/>
<dbReference type="EMBL" id="ML213597">
    <property type="protein sequence ID" value="TFK40447.1"/>
    <property type="molecule type" value="Genomic_DNA"/>
</dbReference>
<keyword evidence="9 13" id="KW-0119">Carbohydrate metabolism</keyword>
<accession>A0A5C3M6E2</accession>
<dbReference type="GO" id="GO:0045493">
    <property type="term" value="P:xylan catabolic process"/>
    <property type="evidence" value="ECO:0007669"/>
    <property type="project" value="UniProtKB-KW"/>
</dbReference>
<evidence type="ECO:0000259" key="16">
    <source>
        <dbReference type="PROSITE" id="PS51760"/>
    </source>
</evidence>
<dbReference type="PROSITE" id="PS00562">
    <property type="entry name" value="CBM1_1"/>
    <property type="match status" value="1"/>
</dbReference>
<evidence type="ECO:0000256" key="2">
    <source>
        <dbReference type="ARBA" id="ARBA00004613"/>
    </source>
</evidence>
<keyword evidence="5" id="KW-0964">Secreted</keyword>
<sequence length="416" mass="45413">MLKFSLVGLLAAISGIFAQSPTWAQCGGDGWTGPTTCVDGFTCTFNNQWYSQCRPTPTSVCTTAPSSVPEPPTAKYDGLATLAKKAKKKYFGTAIDNPNLRDCAYTAKLNDTKEFNQITPGNSLKWDATEASRGTFTFLESDIAVALGVQNKQHIRGHTCVWHNQLPNWVTAGNFDNITLNSIVANHCSTVVGRYKAQIQLGHSERYKLCLYVIPPPTYPDSTELFNEDGTWRNSVFYNTTGESFVATALRAAHAADPKTKLYINDYNIEGTGPKSTAMFNLVKSLKAQRIPIHGVGLQAHLIVGQIPSTIQANIEQFAGLGVDISITELDIRMTLPVTDALLAQQKIDYQTVVSACNAVPRCIGVTIWDYTDKYSWVPSTFSGQGAALPWDENLVKKPAYDGIVTGFARPQGARP</sequence>
<feature type="domain" description="CBM1" evidence="15">
    <location>
        <begin position="18"/>
        <end position="54"/>
    </location>
</feature>
<dbReference type="GO" id="GO:0030248">
    <property type="term" value="F:cellulose binding"/>
    <property type="evidence" value="ECO:0007669"/>
    <property type="project" value="InterPro"/>
</dbReference>
<evidence type="ECO:0000256" key="14">
    <source>
        <dbReference type="SAM" id="SignalP"/>
    </source>
</evidence>
<evidence type="ECO:0000256" key="7">
    <source>
        <dbReference type="ARBA" id="ARBA00022729"/>
    </source>
</evidence>
<dbReference type="PANTHER" id="PTHR31490">
    <property type="entry name" value="GLYCOSYL HYDROLASE"/>
    <property type="match status" value="1"/>
</dbReference>
<dbReference type="PROSITE" id="PS51164">
    <property type="entry name" value="CBM1_2"/>
    <property type="match status" value="1"/>
</dbReference>
<dbReference type="GO" id="GO:0031176">
    <property type="term" value="F:endo-1,4-beta-xylanase activity"/>
    <property type="evidence" value="ECO:0007669"/>
    <property type="project" value="UniProtKB-EC"/>
</dbReference>
<dbReference type="InterPro" id="IPR044846">
    <property type="entry name" value="GH10"/>
</dbReference>
<evidence type="ECO:0000256" key="8">
    <source>
        <dbReference type="ARBA" id="ARBA00022801"/>
    </source>
</evidence>
<evidence type="ECO:0000256" key="13">
    <source>
        <dbReference type="RuleBase" id="RU361174"/>
    </source>
</evidence>
<feature type="active site" description="Nucleophile" evidence="12">
    <location>
        <position position="329"/>
    </location>
</feature>
<comment type="subcellular location">
    <subcellularLocation>
        <location evidence="2">Secreted</location>
    </subcellularLocation>
</comment>
<dbReference type="InterPro" id="IPR035971">
    <property type="entry name" value="CBD_sf"/>
</dbReference>
<reference evidence="17 18" key="1">
    <citation type="journal article" date="2019" name="Nat. Ecol. Evol.">
        <title>Megaphylogeny resolves global patterns of mushroom evolution.</title>
        <authorList>
            <person name="Varga T."/>
            <person name="Krizsan K."/>
            <person name="Foldi C."/>
            <person name="Dima B."/>
            <person name="Sanchez-Garcia M."/>
            <person name="Sanchez-Ramirez S."/>
            <person name="Szollosi G.J."/>
            <person name="Szarkandi J.G."/>
            <person name="Papp V."/>
            <person name="Albert L."/>
            <person name="Andreopoulos W."/>
            <person name="Angelini C."/>
            <person name="Antonin V."/>
            <person name="Barry K.W."/>
            <person name="Bougher N.L."/>
            <person name="Buchanan P."/>
            <person name="Buyck B."/>
            <person name="Bense V."/>
            <person name="Catcheside P."/>
            <person name="Chovatia M."/>
            <person name="Cooper J."/>
            <person name="Damon W."/>
            <person name="Desjardin D."/>
            <person name="Finy P."/>
            <person name="Geml J."/>
            <person name="Haridas S."/>
            <person name="Hughes K."/>
            <person name="Justo A."/>
            <person name="Karasinski D."/>
            <person name="Kautmanova I."/>
            <person name="Kiss B."/>
            <person name="Kocsube S."/>
            <person name="Kotiranta H."/>
            <person name="LaButti K.M."/>
            <person name="Lechner B.E."/>
            <person name="Liimatainen K."/>
            <person name="Lipzen A."/>
            <person name="Lukacs Z."/>
            <person name="Mihaltcheva S."/>
            <person name="Morgado L.N."/>
            <person name="Niskanen T."/>
            <person name="Noordeloos M.E."/>
            <person name="Ohm R.A."/>
            <person name="Ortiz-Santana B."/>
            <person name="Ovrebo C."/>
            <person name="Racz N."/>
            <person name="Riley R."/>
            <person name="Savchenko A."/>
            <person name="Shiryaev A."/>
            <person name="Soop K."/>
            <person name="Spirin V."/>
            <person name="Szebenyi C."/>
            <person name="Tomsovsky M."/>
            <person name="Tulloss R.E."/>
            <person name="Uehling J."/>
            <person name="Grigoriev I.V."/>
            <person name="Vagvolgyi C."/>
            <person name="Papp T."/>
            <person name="Martin F.M."/>
            <person name="Miettinen O."/>
            <person name="Hibbett D.S."/>
            <person name="Nagy L.G."/>
        </authorList>
    </citation>
    <scope>NUCLEOTIDE SEQUENCE [LARGE SCALE GENOMIC DNA]</scope>
    <source>
        <strain evidence="17 18">CBS 166.37</strain>
    </source>
</reference>
<dbReference type="Proteomes" id="UP000308652">
    <property type="component" value="Unassembled WGS sequence"/>
</dbReference>
<evidence type="ECO:0000256" key="1">
    <source>
        <dbReference type="ARBA" id="ARBA00000681"/>
    </source>
</evidence>
<dbReference type="PRINTS" id="PR00134">
    <property type="entry name" value="GLHYDRLASE10"/>
</dbReference>
<evidence type="ECO:0000256" key="9">
    <source>
        <dbReference type="ARBA" id="ARBA00023277"/>
    </source>
</evidence>
<comment type="pathway">
    <text evidence="3">Glycan degradation; xylan degradation.</text>
</comment>
<dbReference type="SMART" id="SM00633">
    <property type="entry name" value="Glyco_10"/>
    <property type="match status" value="1"/>
</dbReference>
<feature type="signal peptide" evidence="14">
    <location>
        <begin position="1"/>
        <end position="18"/>
    </location>
</feature>
<dbReference type="AlphaFoldDB" id="A0A5C3M6E2"/>
<dbReference type="InterPro" id="IPR000254">
    <property type="entry name" value="CBD"/>
</dbReference>
<evidence type="ECO:0000256" key="4">
    <source>
        <dbReference type="ARBA" id="ARBA00007495"/>
    </source>
</evidence>
<evidence type="ECO:0000256" key="12">
    <source>
        <dbReference type="PROSITE-ProRule" id="PRU10061"/>
    </source>
</evidence>
<keyword evidence="6" id="KW-0858">Xylan degradation</keyword>
<proteinExistence type="inferred from homology"/>
<dbReference type="STRING" id="68775.A0A5C3M6E2"/>
<dbReference type="PROSITE" id="PS00591">
    <property type="entry name" value="GH10_1"/>
    <property type="match status" value="1"/>
</dbReference>
<dbReference type="Pfam" id="PF00734">
    <property type="entry name" value="CBM_1"/>
    <property type="match status" value="1"/>
</dbReference>
<keyword evidence="11 13" id="KW-0624">Polysaccharide degradation</keyword>
<dbReference type="SUPFAM" id="SSF51445">
    <property type="entry name" value="(Trans)glycosidases"/>
    <property type="match status" value="1"/>
</dbReference>
<gene>
    <name evidence="17" type="ORF">BDQ12DRAFT_721882</name>
</gene>